<dbReference type="SMART" id="SM01359">
    <property type="entry name" value="A2M_N_2"/>
    <property type="match status" value="1"/>
</dbReference>
<feature type="chain" id="PRO_5046446393" evidence="2">
    <location>
        <begin position="20"/>
        <end position="2109"/>
    </location>
</feature>
<dbReference type="Pfam" id="PF01835">
    <property type="entry name" value="MG2"/>
    <property type="match status" value="1"/>
</dbReference>
<dbReference type="Pfam" id="PF07703">
    <property type="entry name" value="A2M_BRD"/>
    <property type="match status" value="1"/>
</dbReference>
<dbReference type="SUPFAM" id="SSF48239">
    <property type="entry name" value="Terpenoid cyclases/Protein prenyltransferases"/>
    <property type="match status" value="1"/>
</dbReference>
<dbReference type="SMART" id="SM01360">
    <property type="entry name" value="A2M"/>
    <property type="match status" value="1"/>
</dbReference>
<evidence type="ECO:0000256" key="2">
    <source>
        <dbReference type="SAM" id="SignalP"/>
    </source>
</evidence>
<protein>
    <submittedName>
        <fullName evidence="5">Alpha-2-macroglobulin</fullName>
    </submittedName>
</protein>
<dbReference type="PANTHER" id="PTHR40094">
    <property type="entry name" value="ALPHA-2-MACROGLOBULIN HOMOLOG"/>
    <property type="match status" value="1"/>
</dbReference>
<dbReference type="Pfam" id="PF17973">
    <property type="entry name" value="bMG10"/>
    <property type="match status" value="1"/>
</dbReference>
<dbReference type="InterPro" id="IPR051802">
    <property type="entry name" value="YfhM-like"/>
</dbReference>
<evidence type="ECO:0000313" key="6">
    <source>
        <dbReference type="Proteomes" id="UP000323621"/>
    </source>
</evidence>
<feature type="domain" description="Alpha-2-macroglobulin" evidence="4">
    <location>
        <begin position="1338"/>
        <end position="1428"/>
    </location>
</feature>
<dbReference type="InterPro" id="IPR002890">
    <property type="entry name" value="MG2"/>
</dbReference>
<gene>
    <name evidence="5" type="ORF">ES677_07865</name>
</gene>
<dbReference type="InterPro" id="IPR041246">
    <property type="entry name" value="Bact_MG10"/>
</dbReference>
<dbReference type="EMBL" id="VSKN01000008">
    <property type="protein sequence ID" value="TYC12856.1"/>
    <property type="molecule type" value="Genomic_DNA"/>
</dbReference>
<comment type="similarity">
    <text evidence="1">Belongs to the protease inhibitor I39 (alpha-2-macroglobulin) family. Bacterial alpha-2-macroglobulin subfamily.</text>
</comment>
<dbReference type="InterPro" id="IPR008969">
    <property type="entry name" value="CarboxyPept-like_regulatory"/>
</dbReference>
<dbReference type="Pfam" id="PF00207">
    <property type="entry name" value="A2M"/>
    <property type="match status" value="1"/>
</dbReference>
<dbReference type="Gene3D" id="2.60.40.1930">
    <property type="match status" value="1"/>
</dbReference>
<accession>A0ABY3MAR7</accession>
<feature type="domain" description="Alpha-2-macroglobulin bait region" evidence="3">
    <location>
        <begin position="966"/>
        <end position="1106"/>
    </location>
</feature>
<sequence>MKNHVILLLIIFFANASFSQDKSYDQLWRAVEFEEVNGLPKSALKIVETIEAKATADNNEPQQIKVLLFKSKFALILKEDAQLQIVNAFKAKIKTSTAPTKNILENVLANLYWQYFKAHRYQFYNRTKTEEKVDAEDFRTWDLTTLIEDIQLHFDNSLQNESLLQQTDLNNYNILLVQKKDSKLYRPTLFDFLSHNALDFYKASDASITKPADAFNIDNPNYFSAAETFSKLFIQSTDSLSSKLKALKIYQKLIQFHLNDPDKTALTDVNISRLYYVHANTVVADKENLLIDSFKKESDKNTGTESEAQYDYEIAHLLYKQGLQYDSNSNPDVRWKIKDAVELCEFVIKKHPETNSAEHCALLKQRILSRSLSIQTESNLPINKNAKLLVTYKNIEQLEFSAYALSEKEITNFNDLHKIEEEKAFIGKLSATKTWKAPLIDESDYQSHTIEILVPKLGNGRYLIVGTAENDGINIAHNLVQVTNTAYIEYHDHEFKVFQFIDRNNGQPLTQAEVTITYEDKKSKKTITTDAYGKIHVKDKTDRYGNFSLTVTNGADTAVFKNVYLRGYYPKNMPEKTSYKSFLFTDRSIYRPGQTVFFKGIVIDVDRNRSLVVSDYKTSAKLIDVNGKELSTLELITNDYGSISGEFILPNTGLTGPFAIRLQEQNEKYGINSQTIFSVEEYKRPKFKTTFKSLTETIKVNDSVTVKGEALAFAGSTITDAKVVYRVKRNIQYAPWFYRSRYAPQQPEQEIAHGETTTNNKGEYSIPFKAIPDANVDKKGLPIFTYEITVDVTDINGETQSATTYVKAGYHTITAALSIADQLEKSNKKHTLQLTAKNLNDAFISTTGSLKIYKLQAPDYVLRPRPWEAPDYQNFTKEDFKTLFPHEAYTNEDHSENWEKGALVFEKTVTTDSLTAISLGNIKRWDSGAYIITYETKDPSGLTVKDEIRTSIYSNNDTVIADNQLFRLTTNKVEYAPNDTAEITLATAAEDLIINVDIEKDHKIIKSYTVPLRANKKTISVPVTANDYGGFVVHVSYAAFNSFYSSALTINVPYPKSDLEIETLTFRDKLQPGTDETWSFKIKGPQGEKVSAELLASMYDASLDQFKPQQWQFSPLYQPQYYSQSRRSAYHAFSNSHFKVQLNQSYNYFPSPKNYDSFNWFGLHFGNENQYKYYLRDLQSRRRQMPTFDKVISGIVLDENGLPLPGVNIIVEGTIYGTQTDFDGHYTLKVKLQSHVVYSFLGYVTEKKPITSQTIYNLSMADDDNVEQVVISALGIKRNRPELTYAKGISDQEADIQGAPMEEEDSYEVAEKHITEDKQDAANNDFSNVQIRKNLQETAFFFPQLQTDKDGTISFNFTTPEALTQWKLQLLAHTKTLESSIKTLDAVTQKELMVIPNAPRFLREGDRITISTKIANLTNKELKGTAVLQLFDAVTNTPIDAQLNNSNSKRAFTVAEKGNTQVSWQLTIPKNIQAVTYKILAQSGNYSDGEQNVLPVLTNRMLVTETLTMWVGSNETKTFTLDKLKTTTSQTLKHHKLTLEITSNPAWYAVQALPYVMDYPYDCNEQIFSRYYANSLAHSIVSSNPKIKRVFNQWKSHDGLLSTLEKNPELKSILIEETPWLRDAESETEQKKRIALLFDFNTMTNGLSKAIRKLENNQMDSGAWSWFGQYRENRFITQHIISGFGHLKTLGVNTESNSKMISKAIGYLDTQFVKEYNDLTKYSANVDVSADHLSYSQLQYLYMRSFFKDVKTTKEVRKIMDYYQSQINAYWLQRSLYAKGMMGLISNRNGDKATAHQILESLRETSITSEELGMYWKENTSSWQWYEAPIETQSLLIEAFSEIEETSVRKTGTIDNLKIWLLKNKQTNSWKTTKATTNAVYALLLQSSDWLSVTDSVEVSIGGQPLSPETLENVKVEAGTGYYKTSWNTTEIKPELADVTLTKKGNGIAWAGLYWQYFEDLEAITFAETPLKLQKKLFKKTQTDTGELLTDITKNTTLNVGDAIRVRIEIRSDRAMEFVHLKDMRASGLEPINVLSQYKHQDGLGYYESTKDTATHFFFDYLPKGIYVFEYDLRVTNAGEMSNGITTIQSMYAPEFTSHSEGIRITTKE</sequence>
<dbReference type="Gene3D" id="1.50.10.20">
    <property type="match status" value="1"/>
</dbReference>
<dbReference type="InterPro" id="IPR001599">
    <property type="entry name" value="Macroglobln_a2"/>
</dbReference>
<organism evidence="5 6">
    <name type="scientific">Bizionia gelidisalsuginis</name>
    <dbReference type="NCBI Taxonomy" id="291188"/>
    <lineage>
        <taxon>Bacteria</taxon>
        <taxon>Pseudomonadati</taxon>
        <taxon>Bacteroidota</taxon>
        <taxon>Flavobacteriia</taxon>
        <taxon>Flavobacteriales</taxon>
        <taxon>Flavobacteriaceae</taxon>
        <taxon>Bizionia</taxon>
    </lineage>
</organism>
<keyword evidence="2" id="KW-0732">Signal</keyword>
<comment type="caution">
    <text evidence="5">The sequence shown here is derived from an EMBL/GenBank/DDBJ whole genome shotgun (WGS) entry which is preliminary data.</text>
</comment>
<dbReference type="RefSeq" id="WP_148380949.1">
    <property type="nucleotide sequence ID" value="NZ_VSKN01000008.1"/>
</dbReference>
<dbReference type="PANTHER" id="PTHR40094:SF1">
    <property type="entry name" value="UBIQUITIN DOMAIN-CONTAINING PROTEIN"/>
    <property type="match status" value="1"/>
</dbReference>
<evidence type="ECO:0000256" key="1">
    <source>
        <dbReference type="ARBA" id="ARBA00010556"/>
    </source>
</evidence>
<reference evidence="5 6" key="1">
    <citation type="submission" date="2019-08" db="EMBL/GenBank/DDBJ databases">
        <title>Genomes of Antarctic Bizionia species.</title>
        <authorList>
            <person name="Bowman J.P."/>
        </authorList>
    </citation>
    <scope>NUCLEOTIDE SEQUENCE [LARGE SCALE GENOMIC DNA]</scope>
    <source>
        <strain evidence="5 6">IC164</strain>
    </source>
</reference>
<dbReference type="Pfam" id="PF13715">
    <property type="entry name" value="CarbopepD_reg_2"/>
    <property type="match status" value="1"/>
</dbReference>
<evidence type="ECO:0000313" key="5">
    <source>
        <dbReference type="EMBL" id="TYC12856.1"/>
    </source>
</evidence>
<dbReference type="Proteomes" id="UP000323621">
    <property type="component" value="Unassembled WGS sequence"/>
</dbReference>
<keyword evidence="6" id="KW-1185">Reference proteome</keyword>
<evidence type="ECO:0000259" key="4">
    <source>
        <dbReference type="SMART" id="SM01360"/>
    </source>
</evidence>
<evidence type="ECO:0000259" key="3">
    <source>
        <dbReference type="SMART" id="SM01359"/>
    </source>
</evidence>
<dbReference type="SUPFAM" id="SSF49464">
    <property type="entry name" value="Carboxypeptidase regulatory domain-like"/>
    <property type="match status" value="1"/>
</dbReference>
<dbReference type="Gene3D" id="2.60.40.1120">
    <property type="entry name" value="Carboxypeptidase-like, regulatory domain"/>
    <property type="match status" value="1"/>
</dbReference>
<feature type="signal peptide" evidence="2">
    <location>
        <begin position="1"/>
        <end position="19"/>
    </location>
</feature>
<dbReference type="InterPro" id="IPR008930">
    <property type="entry name" value="Terpenoid_cyclase/PrenylTrfase"/>
</dbReference>
<proteinExistence type="inferred from homology"/>
<dbReference type="InterPro" id="IPR011625">
    <property type="entry name" value="A2M_N_BRD"/>
</dbReference>
<name>A0ABY3MAR7_9FLAO</name>